<comment type="caution">
    <text evidence="1">The sequence shown here is derived from an EMBL/GenBank/DDBJ whole genome shotgun (WGS) entry which is preliminary data.</text>
</comment>
<dbReference type="EMBL" id="AMCI01002795">
    <property type="protein sequence ID" value="EJX01843.1"/>
    <property type="molecule type" value="Genomic_DNA"/>
</dbReference>
<proteinExistence type="predicted"/>
<sequence>KKYNHEKAFIYLLSDALRRMRLVTEA</sequence>
<gene>
    <name evidence="1" type="ORF">EVA_10051</name>
</gene>
<protein>
    <submittedName>
        <fullName evidence="1">Uncharacterized protein</fullName>
    </submittedName>
</protein>
<accession>J9GIP2</accession>
<feature type="non-terminal residue" evidence="1">
    <location>
        <position position="1"/>
    </location>
</feature>
<dbReference type="AlphaFoldDB" id="J9GIP2"/>
<reference evidence="1" key="1">
    <citation type="journal article" date="2012" name="PLoS ONE">
        <title>Gene sets for utilization of primary and secondary nutrition supplies in the distal gut of endangered iberian lynx.</title>
        <authorList>
            <person name="Alcaide M."/>
            <person name="Messina E."/>
            <person name="Richter M."/>
            <person name="Bargiela R."/>
            <person name="Peplies J."/>
            <person name="Huws S.A."/>
            <person name="Newbold C.J."/>
            <person name="Golyshin P.N."/>
            <person name="Simon M.A."/>
            <person name="Lopez G."/>
            <person name="Yakimov M.M."/>
            <person name="Ferrer M."/>
        </authorList>
    </citation>
    <scope>NUCLEOTIDE SEQUENCE</scope>
</reference>
<name>J9GIP2_9ZZZZ</name>
<evidence type="ECO:0000313" key="1">
    <source>
        <dbReference type="EMBL" id="EJX01843.1"/>
    </source>
</evidence>
<organism evidence="1">
    <name type="scientific">gut metagenome</name>
    <dbReference type="NCBI Taxonomy" id="749906"/>
    <lineage>
        <taxon>unclassified sequences</taxon>
        <taxon>metagenomes</taxon>
        <taxon>organismal metagenomes</taxon>
    </lineage>
</organism>